<dbReference type="GO" id="GO:0008127">
    <property type="term" value="F:quercetin 2,3-dioxygenase activity"/>
    <property type="evidence" value="ECO:0007669"/>
    <property type="project" value="UniProtKB-EC"/>
</dbReference>
<keyword evidence="6" id="KW-0560">Oxidoreductase</keyword>
<evidence type="ECO:0000256" key="1">
    <source>
        <dbReference type="ARBA" id="ARBA00008416"/>
    </source>
</evidence>
<reference evidence="6" key="1">
    <citation type="submission" date="2023-06" db="EMBL/GenBank/DDBJ databases">
        <title>Gordonia sp. nov. and Pseudochrobactrum sp. nov., two species isolated from the burying beetle Nicrophorus vespilloides.</title>
        <authorList>
            <person name="Poehlein A."/>
            <person name="Guzman J."/>
            <person name="Daniel R."/>
            <person name="Vilcinskas A."/>
        </authorList>
    </citation>
    <scope>NUCLEOTIDE SEQUENCE</scope>
    <source>
        <strain evidence="6">MP11Mi</strain>
    </source>
</reference>
<dbReference type="InterPro" id="IPR041602">
    <property type="entry name" value="Quercetinase_C"/>
</dbReference>
<dbReference type="GO" id="GO:0046872">
    <property type="term" value="F:metal ion binding"/>
    <property type="evidence" value="ECO:0007669"/>
    <property type="project" value="UniProtKB-KW"/>
</dbReference>
<evidence type="ECO:0000256" key="3">
    <source>
        <dbReference type="RuleBase" id="RU003457"/>
    </source>
</evidence>
<organism evidence="6">
    <name type="scientific">Gordonia sp. MP11Mi</name>
    <dbReference type="NCBI Taxonomy" id="3022769"/>
    <lineage>
        <taxon>Bacteria</taxon>
        <taxon>Bacillati</taxon>
        <taxon>Actinomycetota</taxon>
        <taxon>Actinomycetes</taxon>
        <taxon>Mycobacteriales</taxon>
        <taxon>Gordoniaceae</taxon>
        <taxon>Gordonia</taxon>
    </lineage>
</organism>
<name>A0AA97CWJ5_9ACTN</name>
<comment type="similarity">
    <text evidence="1 3">Belongs to the pirin family.</text>
</comment>
<protein>
    <submittedName>
        <fullName evidence="6">Quercetin 2,3-dioxygenase</fullName>
        <ecNumber evidence="6">1.13.11.24</ecNumber>
    </submittedName>
</protein>
<feature type="binding site" evidence="2">
    <location>
        <position position="99"/>
    </location>
    <ligand>
        <name>Fe cation</name>
        <dbReference type="ChEBI" id="CHEBI:24875"/>
    </ligand>
</feature>
<dbReference type="InterPro" id="IPR014710">
    <property type="entry name" value="RmlC-like_jellyroll"/>
</dbReference>
<dbReference type="Pfam" id="PF17954">
    <property type="entry name" value="Pirin_C_2"/>
    <property type="match status" value="1"/>
</dbReference>
<keyword evidence="2" id="KW-0408">Iron</keyword>
<dbReference type="PANTHER" id="PTHR43212:SF3">
    <property type="entry name" value="QUERCETIN 2,3-DIOXYGENASE"/>
    <property type="match status" value="1"/>
</dbReference>
<comment type="cofactor">
    <cofactor evidence="2">
        <name>Fe cation</name>
        <dbReference type="ChEBI" id="CHEBI:24875"/>
    </cofactor>
    <text evidence="2">Binds 1 Fe cation per subunit.</text>
</comment>
<sequence length="237" mass="25364">MIQRAADRVATATDWLTSAHSFSFGDHYDPSNTHHGSLMVHNEDTIAAGQGFDTHPHAETEIVTWVLSGSLVHQDSEGNSGIIHPGLAQRMSAGTGILHSERNDRPEAADPVHLIQMWVWPDENGLEPGYEQRDISADLTAGSLVPVASGDPSHDSAIRIANSGATLYAVRLNAGGSNTIPTGLFTHLFVTTGSITVDAYRLDTADALRATDFGGTTIRAITDAEVLIWSMSKRLGQ</sequence>
<evidence type="ECO:0000256" key="2">
    <source>
        <dbReference type="PIRSR" id="PIRSR006232-1"/>
    </source>
</evidence>
<dbReference type="CDD" id="cd02910">
    <property type="entry name" value="cupin_Yhhw_N"/>
    <property type="match status" value="1"/>
</dbReference>
<feature type="binding site" evidence="2">
    <location>
        <position position="101"/>
    </location>
    <ligand>
        <name>Fe cation</name>
        <dbReference type="ChEBI" id="CHEBI:24875"/>
    </ligand>
</feature>
<dbReference type="AlphaFoldDB" id="A0AA97CWJ5"/>
<proteinExistence type="inferred from homology"/>
<evidence type="ECO:0000259" key="4">
    <source>
        <dbReference type="Pfam" id="PF02678"/>
    </source>
</evidence>
<feature type="binding site" evidence="2">
    <location>
        <position position="57"/>
    </location>
    <ligand>
        <name>Fe cation</name>
        <dbReference type="ChEBI" id="CHEBI:24875"/>
    </ligand>
</feature>
<dbReference type="EC" id="1.13.11.24" evidence="6"/>
<evidence type="ECO:0000259" key="5">
    <source>
        <dbReference type="Pfam" id="PF17954"/>
    </source>
</evidence>
<accession>A0AA97CWJ5</accession>
<dbReference type="PANTHER" id="PTHR43212">
    <property type="entry name" value="QUERCETIN 2,3-DIOXYGENASE"/>
    <property type="match status" value="1"/>
</dbReference>
<dbReference type="SUPFAM" id="SSF51182">
    <property type="entry name" value="RmlC-like cupins"/>
    <property type="match status" value="1"/>
</dbReference>
<dbReference type="EMBL" id="CP128986">
    <property type="protein sequence ID" value="WOC12474.1"/>
    <property type="molecule type" value="Genomic_DNA"/>
</dbReference>
<keyword evidence="2" id="KW-0479">Metal-binding</keyword>
<evidence type="ECO:0000313" key="6">
    <source>
        <dbReference type="EMBL" id="WOC12474.1"/>
    </source>
</evidence>
<dbReference type="PIRSF" id="PIRSF006232">
    <property type="entry name" value="Pirin"/>
    <property type="match status" value="1"/>
</dbReference>
<dbReference type="Pfam" id="PF02678">
    <property type="entry name" value="Pirin"/>
    <property type="match status" value="1"/>
</dbReference>
<feature type="domain" description="Pirin N-terminal" evidence="4">
    <location>
        <begin position="8"/>
        <end position="119"/>
    </location>
</feature>
<dbReference type="InterPro" id="IPR012093">
    <property type="entry name" value="Pirin"/>
</dbReference>
<dbReference type="Gene3D" id="2.60.120.10">
    <property type="entry name" value="Jelly Rolls"/>
    <property type="match status" value="2"/>
</dbReference>
<dbReference type="InterPro" id="IPR003829">
    <property type="entry name" value="Pirin_N_dom"/>
</dbReference>
<dbReference type="InterPro" id="IPR011051">
    <property type="entry name" value="RmlC_Cupin_sf"/>
</dbReference>
<feature type="domain" description="Quercetin 2,3-dioxygenase C-terminal cupin" evidence="5">
    <location>
        <begin position="147"/>
        <end position="228"/>
    </location>
</feature>
<gene>
    <name evidence="6" type="ORF">MP11Mi_15620</name>
</gene>
<feature type="binding site" evidence="2">
    <location>
        <position position="55"/>
    </location>
    <ligand>
        <name>Fe cation</name>
        <dbReference type="ChEBI" id="CHEBI:24875"/>
    </ligand>
</feature>